<evidence type="ECO:0000256" key="4">
    <source>
        <dbReference type="ARBA" id="ARBA00022475"/>
    </source>
</evidence>
<dbReference type="PRINTS" id="PR01490">
    <property type="entry name" value="RTXTOXIND"/>
</dbReference>
<keyword evidence="5 9" id="KW-0997">Cell inner membrane</keyword>
<dbReference type="AlphaFoldDB" id="A0A4S8NU14"/>
<dbReference type="PROSITE" id="PS00543">
    <property type="entry name" value="HLYD_FAMILY"/>
    <property type="match status" value="1"/>
</dbReference>
<evidence type="ECO:0000256" key="2">
    <source>
        <dbReference type="ARBA" id="ARBA00009477"/>
    </source>
</evidence>
<keyword evidence="14" id="KW-1185">Reference proteome</keyword>
<sequence length="430" mass="46862">MSRAIVDAPPFMARMIVGLIGAMIVIFVAWAAIAEIDEIARGEGKVIPLSKTQIIQSSEAGIVQTIAVQLGQVVRKGELLVQINNTTTESSLGEAEAKARALGAKVARLALEEAGAYDEQFVCPPRVLEVASSVCENEERLFAANKAAYENKAGVLRERVRQRENELSEAHANIARLEQNITQATRQYDLMSPLAKKGLVAQTEVISLERELTDQRGQITVYQESLERLRGAVEEARLQVDELSLQLRQQALTEKAQTLSELSVIDETIRGASDRVSRTDIRSPVDGIVNTLEVNTIGAYVDPGTVVAGIVPTADTLLIEAKISPRDVAFIRRGQKAIVKVTAYDFSIFGGLEGEVTNVSADSIVDKEKGETFYLVQVKTQESQLVRNGVSYPIIPGMVASAEIMTGRKTILSYLMKPINKAQSVALTER</sequence>
<evidence type="ECO:0000256" key="9">
    <source>
        <dbReference type="RuleBase" id="RU365093"/>
    </source>
</evidence>
<feature type="transmembrane region" description="Helical" evidence="9">
    <location>
        <begin position="12"/>
        <end position="33"/>
    </location>
</feature>
<evidence type="ECO:0000256" key="1">
    <source>
        <dbReference type="ARBA" id="ARBA00004377"/>
    </source>
</evidence>
<dbReference type="Pfam" id="PF25994">
    <property type="entry name" value="HH_AprE"/>
    <property type="match status" value="1"/>
</dbReference>
<evidence type="ECO:0000256" key="5">
    <source>
        <dbReference type="ARBA" id="ARBA00022519"/>
    </source>
</evidence>
<comment type="caution">
    <text evidence="13">The sequence shown here is derived from an EMBL/GenBank/DDBJ whole genome shotgun (WGS) entry which is preliminary data.</text>
</comment>
<dbReference type="OrthoDB" id="9810980at2"/>
<dbReference type="InterPro" id="IPR006144">
    <property type="entry name" value="Secretion_HlyD_CS"/>
</dbReference>
<keyword evidence="10" id="KW-0175">Coiled coil</keyword>
<dbReference type="PANTHER" id="PTHR30386:SF26">
    <property type="entry name" value="TRANSPORT PROTEIN COMB"/>
    <property type="match status" value="1"/>
</dbReference>
<dbReference type="RefSeq" id="WP_136599894.1">
    <property type="nucleotide sequence ID" value="NZ_STGV01000006.1"/>
</dbReference>
<dbReference type="InterPro" id="IPR058781">
    <property type="entry name" value="HH_AprE-like"/>
</dbReference>
<evidence type="ECO:0000256" key="10">
    <source>
        <dbReference type="SAM" id="Coils"/>
    </source>
</evidence>
<evidence type="ECO:0000256" key="8">
    <source>
        <dbReference type="ARBA" id="ARBA00023136"/>
    </source>
</evidence>
<evidence type="ECO:0000256" key="3">
    <source>
        <dbReference type="ARBA" id="ARBA00022448"/>
    </source>
</evidence>
<dbReference type="InterPro" id="IPR058982">
    <property type="entry name" value="Beta-barrel_AprE"/>
</dbReference>
<evidence type="ECO:0000256" key="6">
    <source>
        <dbReference type="ARBA" id="ARBA00022692"/>
    </source>
</evidence>
<evidence type="ECO:0000313" key="13">
    <source>
        <dbReference type="EMBL" id="THV21037.1"/>
    </source>
</evidence>
<proteinExistence type="inferred from homology"/>
<dbReference type="GO" id="GO:0005886">
    <property type="term" value="C:plasma membrane"/>
    <property type="evidence" value="ECO:0007669"/>
    <property type="project" value="UniProtKB-SubCell"/>
</dbReference>
<evidence type="ECO:0000259" key="12">
    <source>
        <dbReference type="Pfam" id="PF26002"/>
    </source>
</evidence>
<name>A0A4S8NU14_9HYPH</name>
<keyword evidence="4 9" id="KW-1003">Cell membrane</keyword>
<dbReference type="InterPro" id="IPR010129">
    <property type="entry name" value="T1SS_HlyD"/>
</dbReference>
<evidence type="ECO:0000259" key="11">
    <source>
        <dbReference type="Pfam" id="PF25994"/>
    </source>
</evidence>
<accession>A0A4S8NU14</accession>
<dbReference type="Proteomes" id="UP000308828">
    <property type="component" value="Unassembled WGS sequence"/>
</dbReference>
<dbReference type="EMBL" id="STGV01000006">
    <property type="protein sequence ID" value="THV21037.1"/>
    <property type="molecule type" value="Genomic_DNA"/>
</dbReference>
<dbReference type="PANTHER" id="PTHR30386">
    <property type="entry name" value="MEMBRANE FUSION SUBUNIT OF EMRAB-TOLC MULTIDRUG EFFLUX PUMP"/>
    <property type="match status" value="1"/>
</dbReference>
<dbReference type="NCBIfam" id="TIGR01843">
    <property type="entry name" value="type_I_hlyD"/>
    <property type="match status" value="1"/>
</dbReference>
<evidence type="ECO:0000256" key="7">
    <source>
        <dbReference type="ARBA" id="ARBA00022989"/>
    </source>
</evidence>
<protein>
    <recommendedName>
        <fullName evidence="9">Membrane fusion protein (MFP) family protein</fullName>
    </recommendedName>
</protein>
<keyword evidence="6 9" id="KW-0812">Transmembrane</keyword>
<dbReference type="Gene3D" id="2.40.50.100">
    <property type="match status" value="1"/>
</dbReference>
<evidence type="ECO:0000313" key="14">
    <source>
        <dbReference type="Proteomes" id="UP000308828"/>
    </source>
</evidence>
<keyword evidence="7 9" id="KW-1133">Transmembrane helix</keyword>
<comment type="similarity">
    <text evidence="2 9">Belongs to the membrane fusion protein (MFP) (TC 8.A.1) family.</text>
</comment>
<gene>
    <name evidence="13" type="ORF">FAA97_17750</name>
</gene>
<comment type="subcellular location">
    <subcellularLocation>
        <location evidence="1 9">Cell inner membrane</location>
        <topology evidence="1 9">Single-pass membrane protein</topology>
    </subcellularLocation>
</comment>
<keyword evidence="8 9" id="KW-0472">Membrane</keyword>
<feature type="coiled-coil region" evidence="10">
    <location>
        <begin position="219"/>
        <end position="253"/>
    </location>
</feature>
<dbReference type="Gene3D" id="2.40.30.170">
    <property type="match status" value="1"/>
</dbReference>
<dbReference type="InterPro" id="IPR050739">
    <property type="entry name" value="MFP"/>
</dbReference>
<reference evidence="13 14" key="1">
    <citation type="submission" date="2019-04" db="EMBL/GenBank/DDBJ databases">
        <title>Genome sequence of strain shin9-1.</title>
        <authorList>
            <person name="Gao J."/>
            <person name="Sun J."/>
        </authorList>
    </citation>
    <scope>NUCLEOTIDE SEQUENCE [LARGE SCALE GENOMIC DNA]</scope>
    <source>
        <strain evidence="14">shin9-1</strain>
    </source>
</reference>
<dbReference type="GO" id="GO:0009306">
    <property type="term" value="P:protein secretion"/>
    <property type="evidence" value="ECO:0007669"/>
    <property type="project" value="InterPro"/>
</dbReference>
<dbReference type="SUPFAM" id="SSF111369">
    <property type="entry name" value="HlyD-like secretion proteins"/>
    <property type="match status" value="1"/>
</dbReference>
<organism evidence="13 14">
    <name type="scientific">Peteryoungia ipomoeae</name>
    <dbReference type="NCBI Taxonomy" id="1210932"/>
    <lineage>
        <taxon>Bacteria</taxon>
        <taxon>Pseudomonadati</taxon>
        <taxon>Pseudomonadota</taxon>
        <taxon>Alphaproteobacteria</taxon>
        <taxon>Hyphomicrobiales</taxon>
        <taxon>Rhizobiaceae</taxon>
        <taxon>Peteryoungia</taxon>
    </lineage>
</organism>
<dbReference type="Pfam" id="PF26002">
    <property type="entry name" value="Beta-barrel_AprE"/>
    <property type="match status" value="1"/>
</dbReference>
<feature type="coiled-coil region" evidence="10">
    <location>
        <begin position="146"/>
        <end position="187"/>
    </location>
</feature>
<keyword evidence="3 9" id="KW-0813">Transport</keyword>
<feature type="domain" description="AprE-like long alpha-helical hairpin" evidence="11">
    <location>
        <begin position="89"/>
        <end position="275"/>
    </location>
</feature>
<feature type="domain" description="AprE-like beta-barrel" evidence="12">
    <location>
        <begin position="317"/>
        <end position="407"/>
    </location>
</feature>